<dbReference type="RefSeq" id="WP_194561647.1">
    <property type="nucleotide sequence ID" value="NZ_JADKPV010000001.1"/>
</dbReference>
<reference evidence="1" key="1">
    <citation type="submission" date="2020-11" db="EMBL/GenBank/DDBJ databases">
        <title>Multidrug resistant novel bacterium Savagea serpentis sp. nov., isolated from the scats of a vine snake (Ahaetulla nasuta).</title>
        <authorList>
            <person name="Venkata Ramana V."/>
            <person name="Vikas Patil S."/>
            <person name="Yogita Lugani V."/>
        </authorList>
    </citation>
    <scope>NUCLEOTIDE SEQUENCE</scope>
    <source>
        <strain evidence="1">SN6</strain>
    </source>
</reference>
<accession>A0A8J7GI50</accession>
<evidence type="ECO:0000313" key="1">
    <source>
        <dbReference type="EMBL" id="MBF4500195.1"/>
    </source>
</evidence>
<name>A0A8J7GI50_9BACL</name>
<dbReference type="AlphaFoldDB" id="A0A8J7GI50"/>
<proteinExistence type="predicted"/>
<sequence length="84" mass="9923">MDTIDLASVEHLKDQLDYLLDDTTEAIFFYHQRYYRIHSIRANIIYLKETNCSGVPLETEDFYPVELETFKKEAQLVAIVTFTE</sequence>
<protein>
    <submittedName>
        <fullName evidence="1">Uncharacterized protein</fullName>
    </submittedName>
</protein>
<comment type="caution">
    <text evidence="1">The sequence shown here is derived from an EMBL/GenBank/DDBJ whole genome shotgun (WGS) entry which is preliminary data.</text>
</comment>
<evidence type="ECO:0000313" key="2">
    <source>
        <dbReference type="Proteomes" id="UP000622653"/>
    </source>
</evidence>
<dbReference type="EMBL" id="JADKPV010000001">
    <property type="protein sequence ID" value="MBF4500195.1"/>
    <property type="molecule type" value="Genomic_DNA"/>
</dbReference>
<gene>
    <name evidence="1" type="ORF">IRY55_02370</name>
</gene>
<dbReference type="Proteomes" id="UP000622653">
    <property type="component" value="Unassembled WGS sequence"/>
</dbReference>
<keyword evidence="2" id="KW-1185">Reference proteome</keyword>
<organism evidence="1 2">
    <name type="scientific">Savagea serpentis</name>
    <dbReference type="NCBI Taxonomy" id="2785297"/>
    <lineage>
        <taxon>Bacteria</taxon>
        <taxon>Bacillati</taxon>
        <taxon>Bacillota</taxon>
        <taxon>Bacilli</taxon>
        <taxon>Bacillales</taxon>
        <taxon>Caryophanaceae</taxon>
        <taxon>Savagea</taxon>
    </lineage>
</organism>